<dbReference type="Pfam" id="PF03572">
    <property type="entry name" value="Peptidase_S41"/>
    <property type="match status" value="1"/>
</dbReference>
<evidence type="ECO:0000313" key="3">
    <source>
        <dbReference type="EMBL" id="GAA4454219.1"/>
    </source>
</evidence>
<feature type="signal peptide" evidence="1">
    <location>
        <begin position="1"/>
        <end position="19"/>
    </location>
</feature>
<reference evidence="4" key="1">
    <citation type="journal article" date="2019" name="Int. J. Syst. Evol. Microbiol.">
        <title>The Global Catalogue of Microorganisms (GCM) 10K type strain sequencing project: providing services to taxonomists for standard genome sequencing and annotation.</title>
        <authorList>
            <consortium name="The Broad Institute Genomics Platform"/>
            <consortium name="The Broad Institute Genome Sequencing Center for Infectious Disease"/>
            <person name="Wu L."/>
            <person name="Ma J."/>
        </authorList>
    </citation>
    <scope>NUCLEOTIDE SEQUENCE [LARGE SCALE GENOMIC DNA]</scope>
    <source>
        <strain evidence="4">JCM 17927</strain>
    </source>
</reference>
<dbReference type="EMBL" id="BAABHD010000024">
    <property type="protein sequence ID" value="GAA4454219.1"/>
    <property type="molecule type" value="Genomic_DNA"/>
</dbReference>
<keyword evidence="4" id="KW-1185">Reference proteome</keyword>
<organism evidence="3 4">
    <name type="scientific">Nibrella saemangeumensis</name>
    <dbReference type="NCBI Taxonomy" id="1084526"/>
    <lineage>
        <taxon>Bacteria</taxon>
        <taxon>Pseudomonadati</taxon>
        <taxon>Bacteroidota</taxon>
        <taxon>Cytophagia</taxon>
        <taxon>Cytophagales</taxon>
        <taxon>Spirosomataceae</taxon>
        <taxon>Nibrella</taxon>
    </lineage>
</organism>
<dbReference type="SUPFAM" id="SSF52096">
    <property type="entry name" value="ClpP/crotonase"/>
    <property type="match status" value="1"/>
</dbReference>
<sequence>MKNLFILFLFSLLWTGSLAQQPTPAPVDINRQYTPTELKADLDYLLRQYEEIHPSLYTYASREVISQQAEAIRRQLNQPMTRLEFARLIIPLAASFRDGHTSMNFPRQELVSFVRNGGLVFPYEVTVQDKQLFVKTDYTGNPATPAGTELLSINGVPAEQIIKTLVTYSSGELDSFRQIRAGNNFLRLAWFVYGFQSPYQLSIKTSTGKTAQVVQTGLTASEYEVKATQAAQKQASLGNFLFSLWPEQQTALFSFNSMDNLPVFQSFLDSMFTAIRQQNIKNLIIDMRQNGGGNSALGDALYSYLTDKPITQFTHVDLKISNTIKQKDWYKQMGLSDTLSAGRIVSNELKPEKPASLAKPDLFFRGTVYLLTSNYTFSSANAFVTAFKCYKVGTIIGQETGGVTVAYGDVIDFKLPNTQLDAYCSCKTFVHPCGELKLHGVFPDIEIHQQPADTQAGRDTVLEYAKKLIRKSVVAEKKMQPGK</sequence>
<evidence type="ECO:0000256" key="1">
    <source>
        <dbReference type="SAM" id="SignalP"/>
    </source>
</evidence>
<comment type="caution">
    <text evidence="3">The sequence shown here is derived from an EMBL/GenBank/DDBJ whole genome shotgun (WGS) entry which is preliminary data.</text>
</comment>
<dbReference type="Gene3D" id="3.90.226.10">
    <property type="entry name" value="2-enoyl-CoA Hydratase, Chain A, domain 1"/>
    <property type="match status" value="1"/>
</dbReference>
<protein>
    <recommendedName>
        <fullName evidence="2">Tail specific protease domain-containing protein</fullName>
    </recommendedName>
</protein>
<feature type="chain" id="PRO_5046296857" description="Tail specific protease domain-containing protein" evidence="1">
    <location>
        <begin position="20"/>
        <end position="483"/>
    </location>
</feature>
<dbReference type="PANTHER" id="PTHR32060">
    <property type="entry name" value="TAIL-SPECIFIC PROTEASE"/>
    <property type="match status" value="1"/>
</dbReference>
<evidence type="ECO:0000259" key="2">
    <source>
        <dbReference type="Pfam" id="PF03572"/>
    </source>
</evidence>
<keyword evidence="1" id="KW-0732">Signal</keyword>
<dbReference type="InterPro" id="IPR005151">
    <property type="entry name" value="Tail-specific_protease"/>
</dbReference>
<accession>A0ABP8MSP9</accession>
<dbReference type="RefSeq" id="WP_345243129.1">
    <property type="nucleotide sequence ID" value="NZ_BAABHD010000024.1"/>
</dbReference>
<proteinExistence type="predicted"/>
<evidence type="ECO:0000313" key="4">
    <source>
        <dbReference type="Proteomes" id="UP001501175"/>
    </source>
</evidence>
<feature type="domain" description="Tail specific protease" evidence="2">
    <location>
        <begin position="264"/>
        <end position="446"/>
    </location>
</feature>
<dbReference type="Proteomes" id="UP001501175">
    <property type="component" value="Unassembled WGS sequence"/>
</dbReference>
<dbReference type="PANTHER" id="PTHR32060:SF30">
    <property type="entry name" value="CARBOXY-TERMINAL PROCESSING PROTEASE CTPA"/>
    <property type="match status" value="1"/>
</dbReference>
<name>A0ABP8MSP9_9BACT</name>
<gene>
    <name evidence="3" type="ORF">GCM10023189_20400</name>
</gene>
<dbReference type="InterPro" id="IPR029045">
    <property type="entry name" value="ClpP/crotonase-like_dom_sf"/>
</dbReference>